<keyword evidence="1 2" id="KW-0238">DNA-binding</keyword>
<gene>
    <name evidence="4" type="ORF">DCM90_05995</name>
</gene>
<dbReference type="InterPro" id="IPR050624">
    <property type="entry name" value="HTH-type_Tx_Regulator"/>
</dbReference>
<dbReference type="SUPFAM" id="SSF46689">
    <property type="entry name" value="Homeodomain-like"/>
    <property type="match status" value="1"/>
</dbReference>
<dbReference type="InterPro" id="IPR009057">
    <property type="entry name" value="Homeodomain-like_sf"/>
</dbReference>
<comment type="caution">
    <text evidence="4">The sequence shown here is derived from an EMBL/GenBank/DDBJ whole genome shotgun (WGS) entry which is preliminary data.</text>
</comment>
<proteinExistence type="predicted"/>
<feature type="domain" description="HTH tetR-type" evidence="3">
    <location>
        <begin position="6"/>
        <end position="66"/>
    </location>
</feature>
<feature type="DNA-binding region" description="H-T-H motif" evidence="2">
    <location>
        <begin position="29"/>
        <end position="48"/>
    </location>
</feature>
<name>A0A2V1N2G7_9LACO</name>
<dbReference type="OrthoDB" id="9809994at2"/>
<evidence type="ECO:0000313" key="4">
    <source>
        <dbReference type="EMBL" id="PWG00475.1"/>
    </source>
</evidence>
<keyword evidence="5" id="KW-1185">Reference proteome</keyword>
<dbReference type="InterPro" id="IPR001647">
    <property type="entry name" value="HTH_TetR"/>
</dbReference>
<sequence length="191" mass="21728">MKLKNEQLRQKILLAATTLIIAEGIEGTSTVKVAKKIEMSQSNIYSYFKNRQQLLLAVFDYHQHLLIEALAPNLTSSLAPVEQINQLILGLLQFGQTHFDTMRIIAIFRAQPAIRPVLPKVSDDPFFNELFRLMQQYQQEKIVKPVAAEFLMEGVFSIVNNYLLAISLDELKSRELSVDDVALLAVDWLLV</sequence>
<accession>A0A2V1N2G7</accession>
<dbReference type="Gene3D" id="1.10.357.10">
    <property type="entry name" value="Tetracycline Repressor, domain 2"/>
    <property type="match status" value="1"/>
</dbReference>
<dbReference type="RefSeq" id="WP_109250423.1">
    <property type="nucleotide sequence ID" value="NZ_QCXQ01000002.1"/>
</dbReference>
<protein>
    <recommendedName>
        <fullName evidence="3">HTH tetR-type domain-containing protein</fullName>
    </recommendedName>
</protein>
<dbReference type="PRINTS" id="PR00455">
    <property type="entry name" value="HTHTETR"/>
</dbReference>
<reference evidence="4 5" key="1">
    <citation type="journal article" date="2018" name="Int. J. Syst. Evol. Microbiol.">
        <title>Lactobacillus bambusae sp. nov., isolated from a traditional fermented Ma-bamboo shoots of Taiwan.</title>
        <authorList>
            <person name="Wang L.-T."/>
        </authorList>
    </citation>
    <scope>NUCLEOTIDE SEQUENCE [LARGE SCALE GENOMIC DNA]</scope>
    <source>
        <strain evidence="4 5">BS-W1</strain>
    </source>
</reference>
<dbReference type="PANTHER" id="PTHR43479:SF11">
    <property type="entry name" value="ACREF_ENVCD OPERON REPRESSOR-RELATED"/>
    <property type="match status" value="1"/>
</dbReference>
<dbReference type="Pfam" id="PF00440">
    <property type="entry name" value="TetR_N"/>
    <property type="match status" value="1"/>
</dbReference>
<dbReference type="PANTHER" id="PTHR43479">
    <property type="entry name" value="ACREF/ENVCD OPERON REPRESSOR-RELATED"/>
    <property type="match status" value="1"/>
</dbReference>
<organism evidence="4 5">
    <name type="scientific">Levilactobacillus bambusae</name>
    <dbReference type="NCBI Taxonomy" id="2024736"/>
    <lineage>
        <taxon>Bacteria</taxon>
        <taxon>Bacillati</taxon>
        <taxon>Bacillota</taxon>
        <taxon>Bacilli</taxon>
        <taxon>Lactobacillales</taxon>
        <taxon>Lactobacillaceae</taxon>
        <taxon>Levilactobacillus</taxon>
    </lineage>
</organism>
<dbReference type="GO" id="GO:0003677">
    <property type="term" value="F:DNA binding"/>
    <property type="evidence" value="ECO:0007669"/>
    <property type="project" value="UniProtKB-UniRule"/>
</dbReference>
<dbReference type="EMBL" id="QCXQ01000002">
    <property type="protein sequence ID" value="PWG00475.1"/>
    <property type="molecule type" value="Genomic_DNA"/>
</dbReference>
<dbReference type="AlphaFoldDB" id="A0A2V1N2G7"/>
<evidence type="ECO:0000256" key="2">
    <source>
        <dbReference type="PROSITE-ProRule" id="PRU00335"/>
    </source>
</evidence>
<evidence type="ECO:0000256" key="1">
    <source>
        <dbReference type="ARBA" id="ARBA00023125"/>
    </source>
</evidence>
<evidence type="ECO:0000313" key="5">
    <source>
        <dbReference type="Proteomes" id="UP000245080"/>
    </source>
</evidence>
<dbReference type="Proteomes" id="UP000245080">
    <property type="component" value="Unassembled WGS sequence"/>
</dbReference>
<dbReference type="PROSITE" id="PS50977">
    <property type="entry name" value="HTH_TETR_2"/>
    <property type="match status" value="1"/>
</dbReference>
<evidence type="ECO:0000259" key="3">
    <source>
        <dbReference type="PROSITE" id="PS50977"/>
    </source>
</evidence>